<accession>A0A841DYV5</accession>
<name>A0A841DYV5_9ACTN</name>
<keyword evidence="1" id="KW-1133">Transmembrane helix</keyword>
<organism evidence="2 3">
    <name type="scientific">Kribbella solani</name>
    <dbReference type="NCBI Taxonomy" id="236067"/>
    <lineage>
        <taxon>Bacteria</taxon>
        <taxon>Bacillati</taxon>
        <taxon>Actinomycetota</taxon>
        <taxon>Actinomycetes</taxon>
        <taxon>Propionibacteriales</taxon>
        <taxon>Kribbellaceae</taxon>
        <taxon>Kribbella</taxon>
    </lineage>
</organism>
<dbReference type="RefSeq" id="WP_184838832.1">
    <property type="nucleotide sequence ID" value="NZ_BAAAVN010000018.1"/>
</dbReference>
<reference evidence="2 3" key="1">
    <citation type="submission" date="2020-08" db="EMBL/GenBank/DDBJ databases">
        <title>Sequencing the genomes of 1000 actinobacteria strains.</title>
        <authorList>
            <person name="Klenk H.-P."/>
        </authorList>
    </citation>
    <scope>NUCLEOTIDE SEQUENCE [LARGE SCALE GENOMIC DNA]</scope>
    <source>
        <strain evidence="2 3">DSM 17294</strain>
    </source>
</reference>
<feature type="transmembrane region" description="Helical" evidence="1">
    <location>
        <begin position="12"/>
        <end position="33"/>
    </location>
</feature>
<comment type="caution">
    <text evidence="2">The sequence shown here is derived from an EMBL/GenBank/DDBJ whole genome shotgun (WGS) entry which is preliminary data.</text>
</comment>
<dbReference type="Proteomes" id="UP000558997">
    <property type="component" value="Unassembled WGS sequence"/>
</dbReference>
<evidence type="ECO:0000256" key="1">
    <source>
        <dbReference type="SAM" id="Phobius"/>
    </source>
</evidence>
<dbReference type="EMBL" id="JACHNF010000001">
    <property type="protein sequence ID" value="MBB5981945.1"/>
    <property type="molecule type" value="Genomic_DNA"/>
</dbReference>
<evidence type="ECO:0000313" key="2">
    <source>
        <dbReference type="EMBL" id="MBB5981945.1"/>
    </source>
</evidence>
<keyword evidence="3" id="KW-1185">Reference proteome</keyword>
<sequence length="185" mass="20486">MTFSGRTSRLVVQVSLLVALLAVGVFVMLRPYIADEEQIYRQGRIDQVVSQGPVTIGHVEWKLESLKAYTTLVDDEGKPISLGAPAGSVVVVANLTATPRDGLFLKERGFSCSSTLRDDRGNTWEDQQAYGYPLPTYCSDDDHPFTMNKPAQVAQVYVVPKTAVPHLTGIIFEDFDERRRALITP</sequence>
<dbReference type="AlphaFoldDB" id="A0A841DYV5"/>
<protein>
    <recommendedName>
        <fullName evidence="4">DUF4352 domain-containing protein</fullName>
    </recommendedName>
</protein>
<keyword evidence="1" id="KW-0472">Membrane</keyword>
<gene>
    <name evidence="2" type="ORF">HDA44_005286</name>
</gene>
<proteinExistence type="predicted"/>
<evidence type="ECO:0000313" key="3">
    <source>
        <dbReference type="Proteomes" id="UP000558997"/>
    </source>
</evidence>
<evidence type="ECO:0008006" key="4">
    <source>
        <dbReference type="Google" id="ProtNLM"/>
    </source>
</evidence>
<keyword evidence="1" id="KW-0812">Transmembrane</keyword>